<name>A0A438MWE9_EXOME</name>
<reference evidence="2 3" key="1">
    <citation type="submission" date="2017-03" db="EMBL/GenBank/DDBJ databases">
        <title>Genomes of endolithic fungi from Antarctica.</title>
        <authorList>
            <person name="Coleine C."/>
            <person name="Masonjones S."/>
            <person name="Stajich J.E."/>
        </authorList>
    </citation>
    <scope>NUCLEOTIDE SEQUENCE [LARGE SCALE GENOMIC DNA]</scope>
    <source>
        <strain evidence="2 3">CCFEE 6314</strain>
    </source>
</reference>
<feature type="compositionally biased region" description="Polar residues" evidence="1">
    <location>
        <begin position="10"/>
        <end position="21"/>
    </location>
</feature>
<dbReference type="AlphaFoldDB" id="A0A438MWE9"/>
<feature type="compositionally biased region" description="Polar residues" evidence="1">
    <location>
        <begin position="39"/>
        <end position="54"/>
    </location>
</feature>
<comment type="caution">
    <text evidence="2">The sequence shown here is derived from an EMBL/GenBank/DDBJ whole genome shotgun (WGS) entry which is preliminary data.</text>
</comment>
<organism evidence="2 3">
    <name type="scientific">Exophiala mesophila</name>
    <name type="common">Black yeast-like fungus</name>
    <dbReference type="NCBI Taxonomy" id="212818"/>
    <lineage>
        <taxon>Eukaryota</taxon>
        <taxon>Fungi</taxon>
        <taxon>Dikarya</taxon>
        <taxon>Ascomycota</taxon>
        <taxon>Pezizomycotina</taxon>
        <taxon>Eurotiomycetes</taxon>
        <taxon>Chaetothyriomycetidae</taxon>
        <taxon>Chaetothyriales</taxon>
        <taxon>Herpotrichiellaceae</taxon>
        <taxon>Exophiala</taxon>
    </lineage>
</organism>
<dbReference type="EMBL" id="NAJM01000041">
    <property type="protein sequence ID" value="RVX68061.1"/>
    <property type="molecule type" value="Genomic_DNA"/>
</dbReference>
<proteinExistence type="predicted"/>
<dbReference type="Proteomes" id="UP000288859">
    <property type="component" value="Unassembled WGS sequence"/>
</dbReference>
<feature type="region of interest" description="Disordered" evidence="1">
    <location>
        <begin position="1"/>
        <end position="82"/>
    </location>
</feature>
<feature type="compositionally biased region" description="Polar residues" evidence="1">
    <location>
        <begin position="67"/>
        <end position="82"/>
    </location>
</feature>
<gene>
    <name evidence="2" type="ORF">B0A52_08200</name>
</gene>
<protein>
    <submittedName>
        <fullName evidence="2">Uncharacterized protein</fullName>
    </submittedName>
</protein>
<evidence type="ECO:0000313" key="2">
    <source>
        <dbReference type="EMBL" id="RVX68061.1"/>
    </source>
</evidence>
<accession>A0A438MWE9</accession>
<evidence type="ECO:0000256" key="1">
    <source>
        <dbReference type="SAM" id="MobiDB-lite"/>
    </source>
</evidence>
<dbReference type="VEuPathDB" id="FungiDB:PV10_05640"/>
<sequence length="401" mass="43679">MDGNDRRRSQYGQPYHTQAQSRPVPGQPMGPPSTDRYAQPSTPARSDIGRSSITRPYLPGYSGYGYQEQQFGGSHLQSSSPMQGVEMQYSPAYLQDPSRQQSVQASPSQQHHYTQYAQGSMLPPVGPQAVYDSLSFQQRQSAAIEVMASQLAVPQYMGQGEQAGVGVGSSSSHYMTTQAETTSYGNVAASRAPLGEAYGGAQSSFGGVEHTEVQSTGGQGGQEASEEGLREYRQQIRLIFDSIIAGRVTEASEKVVALSRWLVNSVTALGTSASSERPSVPSSLLALGLHHDDESRHAERIELWQHINLCWEALGQKQKDITEEALRSRRQPNDVLSAEAITNLANELIGLCDQLEQYGLVDFEMGIWEEQIIHILTLCLDLLPHSDPGAQGSRGQVEPGR</sequence>
<evidence type="ECO:0000313" key="3">
    <source>
        <dbReference type="Proteomes" id="UP000288859"/>
    </source>
</evidence>
<dbReference type="OrthoDB" id="5552418at2759"/>